<comment type="cofactor">
    <cofactor evidence="3">
        <name>Zn(2+)</name>
        <dbReference type="ChEBI" id="CHEBI:29105"/>
    </cofactor>
    <text evidence="3">Binds 1 zinc ion.</text>
</comment>
<name>A0A0A7RYE2_FRIPE</name>
<reference evidence="4 6" key="1">
    <citation type="journal article" date="2014" name="Appl. Environ. Microbiol.">
        <title>Gut symbionts from distinct hosts exhibit genotoxic activity via divergent colibactin biosynthetic pathways.</title>
        <authorList>
            <person name="Engel P."/>
            <person name="Vizcaino M.I."/>
            <person name="Crawford J.M."/>
        </authorList>
    </citation>
    <scope>NUCLEOTIDE SEQUENCE [LARGE SCALE GENOMIC DNA]</scope>
    <source>
        <strain evidence="4 6">PEB0191</strain>
    </source>
</reference>
<proteinExistence type="inferred from homology"/>
<dbReference type="SUPFAM" id="SSF57716">
    <property type="entry name" value="Glucocorticoid receptor-like (DNA-binding domain)"/>
    <property type="match status" value="1"/>
</dbReference>
<feature type="binding site" evidence="3">
    <location>
        <position position="10"/>
    </location>
    <ligand>
        <name>Zn(2+)</name>
        <dbReference type="ChEBI" id="CHEBI:29105"/>
    </ligand>
</feature>
<dbReference type="InterPro" id="IPR005584">
    <property type="entry name" value="DNA_gyrase_inhibitor_YacG"/>
</dbReference>
<comment type="function">
    <text evidence="3">Inhibits all the catalytic activities of DNA gyrase by preventing its interaction with DNA. Acts by binding directly to the C-terminal domain of GyrB, which probably disrupts DNA binding by the gyrase.</text>
</comment>
<feature type="binding site" evidence="3">
    <location>
        <position position="29"/>
    </location>
    <ligand>
        <name>Zn(2+)</name>
        <dbReference type="ChEBI" id="CHEBI:29105"/>
    </ligand>
</feature>
<feature type="binding site" evidence="3">
    <location>
        <position position="33"/>
    </location>
    <ligand>
        <name>Zn(2+)</name>
        <dbReference type="ChEBI" id="CHEBI:29105"/>
    </ligand>
</feature>
<dbReference type="HAMAP" id="MF_00649">
    <property type="entry name" value="DNA_gyrase_inhibitor_YacG"/>
    <property type="match status" value="1"/>
</dbReference>
<keyword evidence="6" id="KW-1185">Reference proteome</keyword>
<protein>
    <recommendedName>
        <fullName evidence="3">DNA gyrase inhibitor YacG</fullName>
    </recommendedName>
</protein>
<dbReference type="InterPro" id="IPR013088">
    <property type="entry name" value="Znf_NHR/GATA"/>
</dbReference>
<dbReference type="Pfam" id="PF03884">
    <property type="entry name" value="YacG"/>
    <property type="match status" value="1"/>
</dbReference>
<dbReference type="PANTHER" id="PTHR36150:SF1">
    <property type="entry name" value="DNA GYRASE INHIBITOR YACG"/>
    <property type="match status" value="1"/>
</dbReference>
<keyword evidence="1 3" id="KW-0479">Metal-binding</keyword>
<dbReference type="NCBIfam" id="NF001638">
    <property type="entry name" value="PRK00418.1"/>
    <property type="match status" value="1"/>
</dbReference>
<evidence type="ECO:0000313" key="6">
    <source>
        <dbReference type="Proteomes" id="UP000030901"/>
    </source>
</evidence>
<dbReference type="PANTHER" id="PTHR36150">
    <property type="entry name" value="DNA GYRASE INHIBITOR YACG"/>
    <property type="match status" value="1"/>
</dbReference>
<organism evidence="4 6">
    <name type="scientific">Frischella perrara</name>
    <dbReference type="NCBI Taxonomy" id="1267021"/>
    <lineage>
        <taxon>Bacteria</taxon>
        <taxon>Pseudomonadati</taxon>
        <taxon>Pseudomonadota</taxon>
        <taxon>Gammaproteobacteria</taxon>
        <taxon>Orbales</taxon>
        <taxon>Orbaceae</taxon>
        <taxon>Frischella</taxon>
    </lineage>
</organism>
<evidence type="ECO:0000313" key="4">
    <source>
        <dbReference type="EMBL" id="AJA44314.1"/>
    </source>
</evidence>
<accession>A0A0A7RYE2</accession>
<evidence type="ECO:0000313" key="7">
    <source>
        <dbReference type="Proteomes" id="UP000247838"/>
    </source>
</evidence>
<dbReference type="KEGG" id="fpp:FPB0191_00482"/>
<dbReference type="Gene3D" id="3.30.50.10">
    <property type="entry name" value="Erythroid Transcription Factor GATA-1, subunit A"/>
    <property type="match status" value="1"/>
</dbReference>
<dbReference type="GO" id="GO:0008657">
    <property type="term" value="F:DNA topoisomerase type II (double strand cut, ATP-hydrolyzing) inhibitor activity"/>
    <property type="evidence" value="ECO:0007669"/>
    <property type="project" value="UniProtKB-UniRule"/>
</dbReference>
<evidence type="ECO:0000256" key="3">
    <source>
        <dbReference type="HAMAP-Rule" id="MF_00649"/>
    </source>
</evidence>
<feature type="binding site" evidence="3">
    <location>
        <position position="13"/>
    </location>
    <ligand>
        <name>Zn(2+)</name>
        <dbReference type="ChEBI" id="CHEBI:29105"/>
    </ligand>
</feature>
<dbReference type="GO" id="GO:0006355">
    <property type="term" value="P:regulation of DNA-templated transcription"/>
    <property type="evidence" value="ECO:0007669"/>
    <property type="project" value="InterPro"/>
</dbReference>
<dbReference type="STRING" id="1267021.FPB0191_00482"/>
<sequence>MNSEKTFVKCPTCQKSIEWNDSHPYRPFCSKRCQLIDLGEWANESHRIASEDIVEEELWSEATNKIDEYN</sequence>
<dbReference type="EMBL" id="QGLM01000005">
    <property type="protein sequence ID" value="PXY96639.1"/>
    <property type="molecule type" value="Genomic_DNA"/>
</dbReference>
<dbReference type="Proteomes" id="UP000247838">
    <property type="component" value="Unassembled WGS sequence"/>
</dbReference>
<dbReference type="HOGENOM" id="CLU_178280_3_1_6"/>
<dbReference type="RefSeq" id="WP_039103731.1">
    <property type="nucleotide sequence ID" value="NZ_CALYQC010000038.1"/>
</dbReference>
<dbReference type="OrthoDB" id="9809663at2"/>
<dbReference type="GO" id="GO:0008270">
    <property type="term" value="F:zinc ion binding"/>
    <property type="evidence" value="ECO:0007669"/>
    <property type="project" value="UniProtKB-UniRule"/>
</dbReference>
<evidence type="ECO:0000256" key="1">
    <source>
        <dbReference type="ARBA" id="ARBA00022723"/>
    </source>
</evidence>
<evidence type="ECO:0000313" key="5">
    <source>
        <dbReference type="EMBL" id="PXY96639.1"/>
    </source>
</evidence>
<gene>
    <name evidence="3" type="primary">yacG</name>
    <name evidence="5" type="ORF">DKK76_02305</name>
    <name evidence="4" type="ORF">FPB0191_00482</name>
</gene>
<comment type="similarity">
    <text evidence="3">Belongs to the DNA gyrase inhibitor YacG family.</text>
</comment>
<dbReference type="AlphaFoldDB" id="A0A0A7RYE2"/>
<dbReference type="Proteomes" id="UP000030901">
    <property type="component" value="Chromosome"/>
</dbReference>
<comment type="subunit">
    <text evidence="3">Interacts with GyrB.</text>
</comment>
<dbReference type="EMBL" id="CP009056">
    <property type="protein sequence ID" value="AJA44314.1"/>
    <property type="molecule type" value="Genomic_DNA"/>
</dbReference>
<keyword evidence="2 3" id="KW-0862">Zinc</keyword>
<reference evidence="5 7" key="2">
    <citation type="submission" date="2018-05" db="EMBL/GenBank/DDBJ databases">
        <title>Reference genomes for bee gut microbiota database.</title>
        <authorList>
            <person name="Ellegaard K.M."/>
        </authorList>
    </citation>
    <scope>NUCLEOTIDE SEQUENCE [LARGE SCALE GENOMIC DNA]</scope>
    <source>
        <strain evidence="5 7">ESL0167</strain>
    </source>
</reference>
<evidence type="ECO:0000256" key="2">
    <source>
        <dbReference type="ARBA" id="ARBA00022833"/>
    </source>
</evidence>